<sequence>MKTIKRKIKFRKNNSKKYKYNKKNTNKKREKKIYYKKLTKTKRLKGGVRESGRTRRAPQRLLDDTSREFEIKQKKREKEKQELIKQKKKEREDQEKINNVEDNPINKEILDIPITDKDITKKKDITVILEDNNSPTTNYKLKVNFRDIIVWKALSAIKKDIQKEFFKNTEISQNELNKYDVLHKKIFEQKFKKYIEQQQIFTFEQIKDLSTELNEILNQYLKEEGTRIAKYPGILSYIKNAFDEFKEYIFPKSKTIKDYSLFSYLVNYYYNIEFGSKINDFGVRFNNKVKERVKSLKNELDKNNFIREYPEYQHILDKYNRLNGTELKNSDLINSENYIGYQLTDKDITDILSTDELREYASRDEEELRELIQKTDELRKFDDRRQSSSLRSNRGSDDDY</sequence>
<protein>
    <submittedName>
        <fullName evidence="2">Uncharacterized protein</fullName>
    </submittedName>
</protein>
<reference evidence="2" key="1">
    <citation type="submission" date="2022-10" db="EMBL/GenBank/DDBJ databases">
        <title>Genomics discovery of giant fungal viruses from subsurface oceanic crustal fluids.</title>
        <authorList>
            <person name="Bhattacharjee A.S."/>
            <person name="Schulz F."/>
            <person name="Woyke T."/>
            <person name="Orcutt B.N."/>
            <person name="Matinez Martinez J."/>
        </authorList>
    </citation>
    <scope>NUCLEOTIDE SEQUENCE</scope>
    <source>
        <strain evidence="2">VSAG1.JdFR</strain>
    </source>
</reference>
<dbReference type="EMBL" id="OP765507">
    <property type="protein sequence ID" value="UZT28866.1"/>
    <property type="molecule type" value="Genomic_DNA"/>
</dbReference>
<evidence type="ECO:0000313" key="2">
    <source>
        <dbReference type="EMBL" id="UZT28866.1"/>
    </source>
</evidence>
<accession>A0A9E8G4M8</accession>
<feature type="compositionally biased region" description="Basic and acidic residues" evidence="1">
    <location>
        <begin position="61"/>
        <end position="99"/>
    </location>
</feature>
<feature type="region of interest" description="Disordered" evidence="1">
    <location>
        <begin position="36"/>
        <end position="99"/>
    </location>
</feature>
<evidence type="ECO:0000256" key="1">
    <source>
        <dbReference type="SAM" id="MobiDB-lite"/>
    </source>
</evidence>
<name>A0A9E8G4M8_9VIRU</name>
<proteinExistence type="predicted"/>
<organism evidence="2">
    <name type="scientific">Nucleocytoviricota sp</name>
    <dbReference type="NCBI Taxonomy" id="2809609"/>
    <lineage>
        <taxon>Viruses</taxon>
        <taxon>Varidnaviria</taxon>
        <taxon>Bamfordvirae</taxon>
        <taxon>Nucleocytoviricota</taxon>
    </lineage>
</organism>
<feature type="compositionally biased region" description="Basic residues" evidence="1">
    <location>
        <begin position="36"/>
        <end position="46"/>
    </location>
</feature>